<evidence type="ECO:0000313" key="11">
    <source>
        <dbReference type="Proteomes" id="UP000030678"/>
    </source>
</evidence>
<dbReference type="InterPro" id="IPR001128">
    <property type="entry name" value="Cyt_P450"/>
</dbReference>
<accession>V9DK59</accession>
<dbReference type="GO" id="GO:0005506">
    <property type="term" value="F:iron ion binding"/>
    <property type="evidence" value="ECO:0007669"/>
    <property type="project" value="InterPro"/>
</dbReference>
<keyword evidence="5 7" id="KW-0408">Iron</keyword>
<dbReference type="PRINTS" id="PR00463">
    <property type="entry name" value="EP450I"/>
</dbReference>
<dbReference type="InterPro" id="IPR002401">
    <property type="entry name" value="Cyt_P450_E_grp-I"/>
</dbReference>
<keyword evidence="9" id="KW-0812">Transmembrane</keyword>
<dbReference type="EMBL" id="KB822698">
    <property type="protein sequence ID" value="ETI27284.1"/>
    <property type="molecule type" value="Genomic_DNA"/>
</dbReference>
<dbReference type="OrthoDB" id="1103324at2759"/>
<dbReference type="GO" id="GO:0004497">
    <property type="term" value="F:monooxygenase activity"/>
    <property type="evidence" value="ECO:0007669"/>
    <property type="project" value="UniProtKB-KW"/>
</dbReference>
<evidence type="ECO:0000256" key="8">
    <source>
        <dbReference type="RuleBase" id="RU000461"/>
    </source>
</evidence>
<dbReference type="InterPro" id="IPR017972">
    <property type="entry name" value="Cyt_P450_CS"/>
</dbReference>
<name>V9DK59_9EURO</name>
<dbReference type="GeneID" id="19987967"/>
<dbReference type="HOGENOM" id="CLU_001570_2_1_1"/>
<dbReference type="InterPro" id="IPR050364">
    <property type="entry name" value="Cytochrome_P450_fung"/>
</dbReference>
<dbReference type="Proteomes" id="UP000030678">
    <property type="component" value="Unassembled WGS sequence"/>
</dbReference>
<keyword evidence="9" id="KW-1133">Transmembrane helix</keyword>
<evidence type="ECO:0000256" key="9">
    <source>
        <dbReference type="SAM" id="Phobius"/>
    </source>
</evidence>
<evidence type="ECO:0008006" key="12">
    <source>
        <dbReference type="Google" id="ProtNLM"/>
    </source>
</evidence>
<keyword evidence="9" id="KW-0472">Membrane</keyword>
<evidence type="ECO:0000313" key="10">
    <source>
        <dbReference type="EMBL" id="ETI27284.1"/>
    </source>
</evidence>
<dbReference type="PRINTS" id="PR00385">
    <property type="entry name" value="P450"/>
</dbReference>
<sequence>MATVHYTSTIQSFIHSRFPSNLTSDVVPASSNGANILFAYKWTLLCLALLTPTIYRVLHFFVVKDQPPKGLRLVPGPGSTIPYIGRVDIDAIAPWNSMKNWSDKFNGLFRLQACGEMHIWLGDNDVAQELYCKRAAIYSSRPEVAAVPGSDSQGQYLPLLEYGDHWRMQRKFAHTVLTTSYNNEYYGYINLEAKRFLFQLLKDPLDHFAQTDRYCGRISARLSYGSPKSAAAHCKNAAEFIPQISPSASGPITNIFPFLGALPEWINTAKIAPRQRREREERLWTGLMRQVREEMENGTATVSYARSYFERRDAAAKDDGRSFGFDEHEAAYAVGMLCTVAIFTIGGPLYCFFLAMVLHPEWQEKCRAEIDAVVGRDRIVELSDSPNLPLLRACIKECIRWRPPVPLGVPRLVQEDDTYEGYFIPKGAVVHAIDLAMARDPAKYPDAETYNPGRWVEPGYPTYKEPLSVYPRLVGHHGFGRGRRMCPGIEITEAELLVACGSLLWAFTMKPNIGQDGKPQWPDSKAFTSNVIGGPLPFKFDLKVRDESRKTKIEELYQQSQVLQDDLVRDPLQAKDGR</sequence>
<evidence type="ECO:0000256" key="5">
    <source>
        <dbReference type="ARBA" id="ARBA00023004"/>
    </source>
</evidence>
<keyword evidence="7 8" id="KW-0349">Heme</keyword>
<organism evidence="10 11">
    <name type="scientific">Cladophialophora carrionii CBS 160.54</name>
    <dbReference type="NCBI Taxonomy" id="1279043"/>
    <lineage>
        <taxon>Eukaryota</taxon>
        <taxon>Fungi</taxon>
        <taxon>Dikarya</taxon>
        <taxon>Ascomycota</taxon>
        <taxon>Pezizomycotina</taxon>
        <taxon>Eurotiomycetes</taxon>
        <taxon>Chaetothyriomycetidae</taxon>
        <taxon>Chaetothyriales</taxon>
        <taxon>Herpotrichiellaceae</taxon>
        <taxon>Cladophialophora</taxon>
    </lineage>
</organism>
<dbReference type="RefSeq" id="XP_008723690.1">
    <property type="nucleotide sequence ID" value="XM_008725468.1"/>
</dbReference>
<dbReference type="PANTHER" id="PTHR46300:SF2">
    <property type="entry name" value="CYTOCHROME P450 MONOOXYGENASE ALNH-RELATED"/>
    <property type="match status" value="1"/>
</dbReference>
<evidence type="ECO:0000256" key="6">
    <source>
        <dbReference type="ARBA" id="ARBA00023033"/>
    </source>
</evidence>
<keyword evidence="4 8" id="KW-0560">Oxidoreductase</keyword>
<evidence type="ECO:0000256" key="1">
    <source>
        <dbReference type="ARBA" id="ARBA00001971"/>
    </source>
</evidence>
<keyword evidence="3 7" id="KW-0479">Metal-binding</keyword>
<feature type="binding site" description="axial binding residue" evidence="7">
    <location>
        <position position="486"/>
    </location>
    <ligand>
        <name>heme</name>
        <dbReference type="ChEBI" id="CHEBI:30413"/>
    </ligand>
    <ligandPart>
        <name>Fe</name>
        <dbReference type="ChEBI" id="CHEBI:18248"/>
    </ligandPart>
</feature>
<evidence type="ECO:0000256" key="3">
    <source>
        <dbReference type="ARBA" id="ARBA00022723"/>
    </source>
</evidence>
<dbReference type="InterPro" id="IPR036396">
    <property type="entry name" value="Cyt_P450_sf"/>
</dbReference>
<dbReference type="VEuPathDB" id="FungiDB:G647_09474"/>
<comment type="similarity">
    <text evidence="2 8">Belongs to the cytochrome P450 family.</text>
</comment>
<dbReference type="Pfam" id="PF00067">
    <property type="entry name" value="p450"/>
    <property type="match status" value="1"/>
</dbReference>
<feature type="transmembrane region" description="Helical" evidence="9">
    <location>
        <begin position="330"/>
        <end position="358"/>
    </location>
</feature>
<evidence type="ECO:0000256" key="2">
    <source>
        <dbReference type="ARBA" id="ARBA00010617"/>
    </source>
</evidence>
<dbReference type="Gene3D" id="1.10.630.10">
    <property type="entry name" value="Cytochrome P450"/>
    <property type="match status" value="1"/>
</dbReference>
<comment type="cofactor">
    <cofactor evidence="1 7">
        <name>heme</name>
        <dbReference type="ChEBI" id="CHEBI:30413"/>
    </cofactor>
</comment>
<gene>
    <name evidence="10" type="ORF">G647_09474</name>
</gene>
<proteinExistence type="inferred from homology"/>
<dbReference type="AlphaFoldDB" id="V9DK59"/>
<dbReference type="SUPFAM" id="SSF48264">
    <property type="entry name" value="Cytochrome P450"/>
    <property type="match status" value="1"/>
</dbReference>
<dbReference type="PANTHER" id="PTHR46300">
    <property type="entry name" value="P450, PUTATIVE (EUROFUNG)-RELATED-RELATED"/>
    <property type="match status" value="1"/>
</dbReference>
<reference evidence="10 11" key="1">
    <citation type="submission" date="2013-03" db="EMBL/GenBank/DDBJ databases">
        <title>The Genome Sequence of Cladophialophora carrionii CBS 160.54.</title>
        <authorList>
            <consortium name="The Broad Institute Genomics Platform"/>
            <person name="Cuomo C."/>
            <person name="de Hoog S."/>
            <person name="Gorbushina A."/>
            <person name="Walker B."/>
            <person name="Young S.K."/>
            <person name="Zeng Q."/>
            <person name="Gargeya S."/>
            <person name="Fitzgerald M."/>
            <person name="Haas B."/>
            <person name="Abouelleil A."/>
            <person name="Allen A.W."/>
            <person name="Alvarado L."/>
            <person name="Arachchi H.M."/>
            <person name="Berlin A.M."/>
            <person name="Chapman S.B."/>
            <person name="Gainer-Dewar J."/>
            <person name="Goldberg J."/>
            <person name="Griggs A."/>
            <person name="Gujja S."/>
            <person name="Hansen M."/>
            <person name="Howarth C."/>
            <person name="Imamovic A."/>
            <person name="Ireland A."/>
            <person name="Larimer J."/>
            <person name="McCowan C."/>
            <person name="Murphy C."/>
            <person name="Pearson M."/>
            <person name="Poon T.W."/>
            <person name="Priest M."/>
            <person name="Roberts A."/>
            <person name="Saif S."/>
            <person name="Shea T."/>
            <person name="Sisk P."/>
            <person name="Sykes S."/>
            <person name="Wortman J."/>
            <person name="Nusbaum C."/>
            <person name="Birren B."/>
        </authorList>
    </citation>
    <scope>NUCLEOTIDE SEQUENCE [LARGE SCALE GENOMIC DNA]</scope>
    <source>
        <strain evidence="10 11">CBS 160.54</strain>
    </source>
</reference>
<protein>
    <recommendedName>
        <fullName evidence="12">Cytochrome P450 oxidoreductase</fullName>
    </recommendedName>
</protein>
<dbReference type="PROSITE" id="PS00086">
    <property type="entry name" value="CYTOCHROME_P450"/>
    <property type="match status" value="1"/>
</dbReference>
<keyword evidence="6 8" id="KW-0503">Monooxygenase</keyword>
<dbReference type="GO" id="GO:0016705">
    <property type="term" value="F:oxidoreductase activity, acting on paired donors, with incorporation or reduction of molecular oxygen"/>
    <property type="evidence" value="ECO:0007669"/>
    <property type="project" value="InterPro"/>
</dbReference>
<evidence type="ECO:0000256" key="7">
    <source>
        <dbReference type="PIRSR" id="PIRSR602401-1"/>
    </source>
</evidence>
<dbReference type="GO" id="GO:0020037">
    <property type="term" value="F:heme binding"/>
    <property type="evidence" value="ECO:0007669"/>
    <property type="project" value="InterPro"/>
</dbReference>
<evidence type="ECO:0000256" key="4">
    <source>
        <dbReference type="ARBA" id="ARBA00023002"/>
    </source>
</evidence>